<keyword evidence="7" id="KW-1185">Reference proteome</keyword>
<dbReference type="SUPFAM" id="SSF46689">
    <property type="entry name" value="Homeodomain-like"/>
    <property type="match status" value="1"/>
</dbReference>
<keyword evidence="1" id="KW-0805">Transcription regulation</keyword>
<reference evidence="7" key="1">
    <citation type="journal article" date="2019" name="Int. J. Syst. Evol. Microbiol.">
        <title>The Global Catalogue of Microorganisms (GCM) 10K type strain sequencing project: providing services to taxonomists for standard genome sequencing and annotation.</title>
        <authorList>
            <consortium name="The Broad Institute Genomics Platform"/>
            <consortium name="The Broad Institute Genome Sequencing Center for Infectious Disease"/>
            <person name="Wu L."/>
            <person name="Ma J."/>
        </authorList>
    </citation>
    <scope>NUCLEOTIDE SEQUENCE [LARGE SCALE GENOMIC DNA]</scope>
    <source>
        <strain evidence="7">JCM 17688</strain>
    </source>
</reference>
<accession>A0ABP8JIB1</accession>
<dbReference type="Proteomes" id="UP001500635">
    <property type="component" value="Unassembled WGS sequence"/>
</dbReference>
<dbReference type="SUPFAM" id="SSF48498">
    <property type="entry name" value="Tetracyclin repressor-like, C-terminal domain"/>
    <property type="match status" value="1"/>
</dbReference>
<keyword evidence="3" id="KW-0804">Transcription</keyword>
<dbReference type="Pfam" id="PF17932">
    <property type="entry name" value="TetR_C_24"/>
    <property type="match status" value="1"/>
</dbReference>
<gene>
    <name evidence="6" type="ORF">GCM10023147_20050</name>
</gene>
<dbReference type="InterPro" id="IPR009057">
    <property type="entry name" value="Homeodomain-like_sf"/>
</dbReference>
<evidence type="ECO:0000259" key="5">
    <source>
        <dbReference type="PROSITE" id="PS50977"/>
    </source>
</evidence>
<evidence type="ECO:0000313" key="7">
    <source>
        <dbReference type="Proteomes" id="UP001500635"/>
    </source>
</evidence>
<dbReference type="InterPro" id="IPR036271">
    <property type="entry name" value="Tet_transcr_reg_TetR-rel_C_sf"/>
</dbReference>
<dbReference type="PROSITE" id="PS50977">
    <property type="entry name" value="HTH_TETR_2"/>
    <property type="match status" value="1"/>
</dbReference>
<dbReference type="EMBL" id="BAABFR010000025">
    <property type="protein sequence ID" value="GAA4391282.1"/>
    <property type="molecule type" value="Genomic_DNA"/>
</dbReference>
<dbReference type="RefSeq" id="WP_344994582.1">
    <property type="nucleotide sequence ID" value="NZ_BAABFR010000025.1"/>
</dbReference>
<evidence type="ECO:0000256" key="3">
    <source>
        <dbReference type="ARBA" id="ARBA00023163"/>
    </source>
</evidence>
<sequence length="204" mass="22340">MTSGQPQRRTGLPGRPGYDLDSLLAVAVRVFNERGYDATSMDTLAKSLGLTKSSIYHHVSSKEELLDLALNRALSGLFAVTTEPGATTGRYIDRLEHVVRRSVKVLVSELPYVTLLLRLRGNSEIERRALARRREFDAFVADLVAHAAAEGDLDATVDPGLASRLLFGMVNSLIEWYRPRPGHNADDLADTVVAVAFHGLRTSA</sequence>
<dbReference type="Pfam" id="PF00440">
    <property type="entry name" value="TetR_N"/>
    <property type="match status" value="1"/>
</dbReference>
<feature type="DNA-binding region" description="H-T-H motif" evidence="4">
    <location>
        <begin position="40"/>
        <end position="59"/>
    </location>
</feature>
<dbReference type="PRINTS" id="PR00455">
    <property type="entry name" value="HTHTETR"/>
</dbReference>
<proteinExistence type="predicted"/>
<dbReference type="InterPro" id="IPR050109">
    <property type="entry name" value="HTH-type_TetR-like_transc_reg"/>
</dbReference>
<feature type="domain" description="HTH tetR-type" evidence="5">
    <location>
        <begin position="17"/>
        <end position="77"/>
    </location>
</feature>
<name>A0ABP8JIB1_9ACTN</name>
<evidence type="ECO:0000313" key="6">
    <source>
        <dbReference type="EMBL" id="GAA4391282.1"/>
    </source>
</evidence>
<protein>
    <submittedName>
        <fullName evidence="6">TetR/AcrR family transcriptional regulator</fullName>
    </submittedName>
</protein>
<keyword evidence="2 4" id="KW-0238">DNA-binding</keyword>
<evidence type="ECO:0000256" key="4">
    <source>
        <dbReference type="PROSITE-ProRule" id="PRU00335"/>
    </source>
</evidence>
<evidence type="ECO:0000256" key="2">
    <source>
        <dbReference type="ARBA" id="ARBA00023125"/>
    </source>
</evidence>
<dbReference type="InterPro" id="IPR041490">
    <property type="entry name" value="KstR2_TetR_C"/>
</dbReference>
<dbReference type="Gene3D" id="1.10.357.10">
    <property type="entry name" value="Tetracycline Repressor, domain 2"/>
    <property type="match status" value="1"/>
</dbReference>
<dbReference type="PANTHER" id="PTHR30055">
    <property type="entry name" value="HTH-TYPE TRANSCRIPTIONAL REGULATOR RUTR"/>
    <property type="match status" value="1"/>
</dbReference>
<organism evidence="6 7">
    <name type="scientific">Tsukamurella soli</name>
    <dbReference type="NCBI Taxonomy" id="644556"/>
    <lineage>
        <taxon>Bacteria</taxon>
        <taxon>Bacillati</taxon>
        <taxon>Actinomycetota</taxon>
        <taxon>Actinomycetes</taxon>
        <taxon>Mycobacteriales</taxon>
        <taxon>Tsukamurellaceae</taxon>
        <taxon>Tsukamurella</taxon>
    </lineage>
</organism>
<dbReference type="Gene3D" id="1.10.10.60">
    <property type="entry name" value="Homeodomain-like"/>
    <property type="match status" value="1"/>
</dbReference>
<dbReference type="InterPro" id="IPR001647">
    <property type="entry name" value="HTH_TetR"/>
</dbReference>
<comment type="caution">
    <text evidence="6">The sequence shown here is derived from an EMBL/GenBank/DDBJ whole genome shotgun (WGS) entry which is preliminary data.</text>
</comment>
<dbReference type="PANTHER" id="PTHR30055:SF234">
    <property type="entry name" value="HTH-TYPE TRANSCRIPTIONAL REGULATOR BETI"/>
    <property type="match status" value="1"/>
</dbReference>
<evidence type="ECO:0000256" key="1">
    <source>
        <dbReference type="ARBA" id="ARBA00023015"/>
    </source>
</evidence>